<evidence type="ECO:0000256" key="3">
    <source>
        <dbReference type="ARBA" id="ARBA00022827"/>
    </source>
</evidence>
<evidence type="ECO:0000313" key="8">
    <source>
        <dbReference type="Proteomes" id="UP000001745"/>
    </source>
</evidence>
<evidence type="ECO:0000259" key="5">
    <source>
        <dbReference type="Pfam" id="PF01494"/>
    </source>
</evidence>
<dbReference type="GeneID" id="8100443"/>
<evidence type="ECO:0000256" key="2">
    <source>
        <dbReference type="ARBA" id="ARBA00022630"/>
    </source>
</evidence>
<dbReference type="InterPro" id="IPR036249">
    <property type="entry name" value="Thioredoxin-like_sf"/>
</dbReference>
<dbReference type="InParanoid" id="B8MPD4"/>
<dbReference type="Pfam" id="PF07976">
    <property type="entry name" value="Phe_hydrox_dim"/>
    <property type="match status" value="1"/>
</dbReference>
<dbReference type="GO" id="GO:0016709">
    <property type="term" value="F:oxidoreductase activity, acting on paired donors, with incorporation or reduction of molecular oxygen, NAD(P)H as one donor, and incorporation of one atom of oxygen"/>
    <property type="evidence" value="ECO:0007669"/>
    <property type="project" value="UniProtKB-ARBA"/>
</dbReference>
<dbReference type="AlphaFoldDB" id="B8MPD4"/>
<dbReference type="GO" id="GO:0071949">
    <property type="term" value="F:FAD binding"/>
    <property type="evidence" value="ECO:0007669"/>
    <property type="project" value="InterPro"/>
</dbReference>
<feature type="domain" description="Phenol hydroxylase-like C-terminal dimerisation" evidence="6">
    <location>
        <begin position="412"/>
        <end position="624"/>
    </location>
</feature>
<dbReference type="CDD" id="cd02979">
    <property type="entry name" value="PHOX_C"/>
    <property type="match status" value="1"/>
</dbReference>
<keyword evidence="2" id="KW-0285">Flavoprotein</keyword>
<evidence type="ECO:0000259" key="6">
    <source>
        <dbReference type="Pfam" id="PF07976"/>
    </source>
</evidence>
<dbReference type="InterPro" id="IPR050641">
    <property type="entry name" value="RIFMO-like"/>
</dbReference>
<dbReference type="InterPro" id="IPR036188">
    <property type="entry name" value="FAD/NAD-bd_sf"/>
</dbReference>
<feature type="domain" description="FAD-binding" evidence="5">
    <location>
        <begin position="6"/>
        <end position="376"/>
    </location>
</feature>
<dbReference type="STRING" id="441959.B8MPD4"/>
<keyword evidence="3" id="KW-0274">FAD</keyword>
<reference evidence="8" key="1">
    <citation type="journal article" date="2015" name="Genome Announc.">
        <title>Genome sequence of the AIDS-associated pathogen Penicillium marneffei (ATCC18224) and its near taxonomic relative Talaromyces stipitatus (ATCC10500).</title>
        <authorList>
            <person name="Nierman W.C."/>
            <person name="Fedorova-Abrams N.D."/>
            <person name="Andrianopoulos A."/>
        </authorList>
    </citation>
    <scope>NUCLEOTIDE SEQUENCE [LARGE SCALE GENOMIC DNA]</scope>
    <source>
        <strain evidence="8">ATCC 10500 / CBS 375.48 / QM 6759 / NRRL 1006</strain>
    </source>
</reference>
<keyword evidence="4" id="KW-0560">Oxidoreductase</keyword>
<dbReference type="SUPFAM" id="SSF51905">
    <property type="entry name" value="FAD/NAD(P)-binding domain"/>
    <property type="match status" value="1"/>
</dbReference>
<gene>
    <name evidence="7" type="ORF">TSTA_105840</name>
</gene>
<dbReference type="VEuPathDB" id="FungiDB:TSTA_105840"/>
<dbReference type="PANTHER" id="PTHR43004:SF20">
    <property type="entry name" value="2-MONOOXYGENASE, PUTATIVE (AFU_ORTHOLOGUE AFUA_1G13660)-RELATED"/>
    <property type="match status" value="1"/>
</dbReference>
<keyword evidence="8" id="KW-1185">Reference proteome</keyword>
<dbReference type="PRINTS" id="PR00420">
    <property type="entry name" value="RNGMNOXGNASE"/>
</dbReference>
<keyword evidence="7" id="KW-0503">Monooxygenase</keyword>
<protein>
    <submittedName>
        <fullName evidence="7">Phenol 2-monooxygenase, putative</fullName>
    </submittedName>
</protein>
<organism evidence="7 8">
    <name type="scientific">Talaromyces stipitatus (strain ATCC 10500 / CBS 375.48 / QM 6759 / NRRL 1006)</name>
    <name type="common">Penicillium stipitatum</name>
    <dbReference type="NCBI Taxonomy" id="441959"/>
    <lineage>
        <taxon>Eukaryota</taxon>
        <taxon>Fungi</taxon>
        <taxon>Dikarya</taxon>
        <taxon>Ascomycota</taxon>
        <taxon>Pezizomycotina</taxon>
        <taxon>Eurotiomycetes</taxon>
        <taxon>Eurotiomycetidae</taxon>
        <taxon>Eurotiales</taxon>
        <taxon>Trichocomaceae</taxon>
        <taxon>Talaromyces</taxon>
        <taxon>Talaromyces sect. Talaromyces</taxon>
    </lineage>
</organism>
<dbReference type="eggNOG" id="KOG3855">
    <property type="taxonomic scope" value="Eukaryota"/>
</dbReference>
<comment type="similarity">
    <text evidence="1">Belongs to the PheA/TfdB FAD monooxygenase family.</text>
</comment>
<dbReference type="Pfam" id="PF01494">
    <property type="entry name" value="FAD_binding_3"/>
    <property type="match status" value="1"/>
</dbReference>
<dbReference type="Gene3D" id="3.40.30.20">
    <property type="match status" value="1"/>
</dbReference>
<proteinExistence type="inferred from homology"/>
<dbReference type="OMA" id="AYWMARC"/>
<evidence type="ECO:0000313" key="7">
    <source>
        <dbReference type="EMBL" id="EED14373.1"/>
    </source>
</evidence>
<dbReference type="Gene3D" id="3.30.9.10">
    <property type="entry name" value="D-Amino Acid Oxidase, subunit A, domain 2"/>
    <property type="match status" value="1"/>
</dbReference>
<evidence type="ECO:0000256" key="4">
    <source>
        <dbReference type="ARBA" id="ARBA00023002"/>
    </source>
</evidence>
<dbReference type="HOGENOM" id="CLU_009665_9_2_1"/>
<evidence type="ECO:0000256" key="1">
    <source>
        <dbReference type="ARBA" id="ARBA00007801"/>
    </source>
</evidence>
<dbReference type="Gene3D" id="3.50.50.60">
    <property type="entry name" value="FAD/NAD(P)-binding domain"/>
    <property type="match status" value="1"/>
</dbReference>
<dbReference type="InterPro" id="IPR002938">
    <property type="entry name" value="FAD-bd"/>
</dbReference>
<dbReference type="PANTHER" id="PTHR43004">
    <property type="entry name" value="TRK SYSTEM POTASSIUM UPTAKE PROTEIN"/>
    <property type="match status" value="1"/>
</dbReference>
<dbReference type="InterPro" id="IPR038220">
    <property type="entry name" value="PHOX_C_sf"/>
</dbReference>
<accession>B8MPD4</accession>
<sequence length="630" mass="72150">MSTISETDVLIVGAGPAGLIAAWWMAKCGIRLRVIDKDPNELLHGRADGMRPRTVEILDSMGSRMMETITQESFPMLSSHNWMRDEDDNIQRVERLDMYEDHRKVLATPFHSQALSQGRIERIIQDAILDLTNGSVVVERGVAALGLEYDQSLEQDHSAYPIAVTIHKQKQNQNQTEKVKAKYLIGCDGARSWLRRELGYKTEGSNTNTIWVALDVYPITDYPDVRKPSSIQTPKGTMLMIPREKGLLRIYVPMGIEGQDAERDTVTLEQASAYVKPLFKPYKFDFERCNWWSAYSLGQRHSERNRHDGNRMFLAGDSVHNNSPLIGLGLNVSVHDAWNLGWKIAMAFSCPAGVDRNAILSTYEAERLPIAKTLVHYDRNWTSLFNKALVEPAVFIQRYIEFRNFSDGYRWNYPDSRLINRATSKQELASNLVVGESFTHARVSMHADGQTYWTCSRLRADGRFNIILLAGDWDDAQQKERVQTFCQKLEEEKDGTSLLYTRYPYPWKSSSSFYNYDKSNCDRGRPHSLINILTIHTGGDETPLLEFPTAVRGPYHYLYGWDYSRILVDMARPYDRYADGKAYEAWGVDRRKGAVVVLRPDMHIGWLGDLEDFDALEGYFETFLGAAWKE</sequence>
<dbReference type="SUPFAM" id="SSF54373">
    <property type="entry name" value="FAD-linked reductases, C-terminal domain"/>
    <property type="match status" value="1"/>
</dbReference>
<dbReference type="RefSeq" id="XP_002486611.1">
    <property type="nucleotide sequence ID" value="XM_002486566.1"/>
</dbReference>
<dbReference type="PhylomeDB" id="B8MPD4"/>
<dbReference type="Proteomes" id="UP000001745">
    <property type="component" value="Unassembled WGS sequence"/>
</dbReference>
<dbReference type="EMBL" id="EQ962658">
    <property type="protein sequence ID" value="EED14373.1"/>
    <property type="molecule type" value="Genomic_DNA"/>
</dbReference>
<dbReference type="OrthoDB" id="1716816at2759"/>
<dbReference type="InterPro" id="IPR012941">
    <property type="entry name" value="Phe_hydrox_C_dim_dom"/>
</dbReference>
<name>B8MPD4_TALSN</name>
<dbReference type="SUPFAM" id="SSF52833">
    <property type="entry name" value="Thioredoxin-like"/>
    <property type="match status" value="1"/>
</dbReference>